<gene>
    <name evidence="7" type="ORF">DB891_03095</name>
</gene>
<comment type="similarity">
    <text evidence="2 6">Belongs to the class-III pyridoxal-phosphate-dependent aminotransferase family.</text>
</comment>
<dbReference type="EMBL" id="QCZH01000002">
    <property type="protein sequence ID" value="PWA10831.1"/>
    <property type="molecule type" value="Genomic_DNA"/>
</dbReference>
<dbReference type="PROSITE" id="PS00600">
    <property type="entry name" value="AA_TRANSFER_CLASS_3"/>
    <property type="match status" value="1"/>
</dbReference>
<dbReference type="PANTHER" id="PTHR11986">
    <property type="entry name" value="AMINOTRANSFERASE CLASS III"/>
    <property type="match status" value="1"/>
</dbReference>
<dbReference type="GO" id="GO:0034386">
    <property type="term" value="F:4-aminobutyrate:2-oxoglutarate transaminase activity"/>
    <property type="evidence" value="ECO:0007669"/>
    <property type="project" value="UniProtKB-EC"/>
</dbReference>
<dbReference type="Gene3D" id="3.90.1150.10">
    <property type="entry name" value="Aspartate Aminotransferase, domain 1"/>
    <property type="match status" value="1"/>
</dbReference>
<dbReference type="FunFam" id="3.40.640.10:FF:000013">
    <property type="entry name" value="4-aminobutyrate aminotransferase"/>
    <property type="match status" value="1"/>
</dbReference>
<dbReference type="AlphaFoldDB" id="A0A2U1K034"/>
<reference evidence="7 8" key="1">
    <citation type="submission" date="2018-04" db="EMBL/GenBank/DDBJ databases">
        <title>Flavobacterium sp. nov., isolated from glacier ice.</title>
        <authorList>
            <person name="Liu Q."/>
            <person name="Xin Y.-H."/>
        </authorList>
    </citation>
    <scope>NUCLEOTIDE SEQUENCE [LARGE SCALE GENOMIC DNA]</scope>
    <source>
        <strain evidence="7 8">LB2P30</strain>
    </source>
</reference>
<evidence type="ECO:0000256" key="6">
    <source>
        <dbReference type="RuleBase" id="RU003560"/>
    </source>
</evidence>
<keyword evidence="3 7" id="KW-0032">Aminotransferase</keyword>
<dbReference type="InterPro" id="IPR015421">
    <property type="entry name" value="PyrdxlP-dep_Trfase_major"/>
</dbReference>
<keyword evidence="4 7" id="KW-0808">Transferase</keyword>
<keyword evidence="8" id="KW-1185">Reference proteome</keyword>
<evidence type="ECO:0000256" key="5">
    <source>
        <dbReference type="ARBA" id="ARBA00022898"/>
    </source>
</evidence>
<evidence type="ECO:0000256" key="3">
    <source>
        <dbReference type="ARBA" id="ARBA00022576"/>
    </source>
</evidence>
<evidence type="ECO:0000256" key="1">
    <source>
        <dbReference type="ARBA" id="ARBA00001933"/>
    </source>
</evidence>
<protein>
    <submittedName>
        <fullName evidence="7">4-aminobutyrate--2-oxoglutarate transaminase</fullName>
        <ecNumber evidence="7">2.6.1.19</ecNumber>
    </submittedName>
</protein>
<accession>A0A2U1K034</accession>
<proteinExistence type="inferred from homology"/>
<dbReference type="InterPro" id="IPR015424">
    <property type="entry name" value="PyrdxlP-dep_Trfase"/>
</dbReference>
<keyword evidence="5 6" id="KW-0663">Pyridoxal phosphate</keyword>
<dbReference type="CDD" id="cd00610">
    <property type="entry name" value="OAT_like"/>
    <property type="match status" value="1"/>
</dbReference>
<sequence length="448" mass="48663">MGTQIKKVSEIPGPKSKEMLARRAAALPAGLGKSTEVVVEKAEGALVWDVDGNQLIDFAGGIGMVNLGHRPQVVVDAVKAQLDKHIHPGALVTTFELYLEFAELLNKIVPGDYPKKTLLANSGSEAVENAVAIARYYTKRPAVICFEGAYHGRTMLTLSLTSKYGLFKRGFGSYAQDIYRFHSPNVYRRPNSMTEDEYIDFCIERFDQNLISHVDPSAVAAIIIEPVQGEGGFIPVPKRFLEKIRKVCDEHGIVFIADEVQAGAGRTGKFLSIEHSGVIPDIVTMAKSIGSGLPISAITGKAEIMDAPHLGGIGGTYSGSPIAVAGALATVKELIKPEFLDRATHVGKIITDRINAMKEKFEVIAEVRGIGAMLVVEFVKDRITKEPDMDFAMAVIKKSVANGVILIRAGLYTNCIRFLPPIVITDEQLHEGLDVIETAIQDVLNERV</sequence>
<dbReference type="GO" id="GO:0042802">
    <property type="term" value="F:identical protein binding"/>
    <property type="evidence" value="ECO:0007669"/>
    <property type="project" value="TreeGrafter"/>
</dbReference>
<comment type="cofactor">
    <cofactor evidence="1">
        <name>pyridoxal 5'-phosphate</name>
        <dbReference type="ChEBI" id="CHEBI:597326"/>
    </cofactor>
</comment>
<dbReference type="Gene3D" id="3.40.640.10">
    <property type="entry name" value="Type I PLP-dependent aspartate aminotransferase-like (Major domain)"/>
    <property type="match status" value="1"/>
</dbReference>
<dbReference type="EC" id="2.6.1.19" evidence="7"/>
<dbReference type="InterPro" id="IPR005814">
    <property type="entry name" value="Aminotrans_3"/>
</dbReference>
<dbReference type="InterPro" id="IPR049704">
    <property type="entry name" value="Aminotrans_3_PPA_site"/>
</dbReference>
<dbReference type="PIRSF" id="PIRSF000521">
    <property type="entry name" value="Transaminase_4ab_Lys_Orn"/>
    <property type="match status" value="1"/>
</dbReference>
<evidence type="ECO:0000256" key="4">
    <source>
        <dbReference type="ARBA" id="ARBA00022679"/>
    </source>
</evidence>
<evidence type="ECO:0000256" key="2">
    <source>
        <dbReference type="ARBA" id="ARBA00008954"/>
    </source>
</evidence>
<evidence type="ECO:0000313" key="7">
    <source>
        <dbReference type="EMBL" id="PWA10831.1"/>
    </source>
</evidence>
<dbReference type="SUPFAM" id="SSF53383">
    <property type="entry name" value="PLP-dependent transferases"/>
    <property type="match status" value="1"/>
</dbReference>
<evidence type="ECO:0000313" key="8">
    <source>
        <dbReference type="Proteomes" id="UP000245618"/>
    </source>
</evidence>
<dbReference type="RefSeq" id="WP_116760493.1">
    <property type="nucleotide sequence ID" value="NZ_QCZH01000002.1"/>
</dbReference>
<dbReference type="InterPro" id="IPR050103">
    <property type="entry name" value="Class-III_PLP-dep_AT"/>
</dbReference>
<comment type="caution">
    <text evidence="7">The sequence shown here is derived from an EMBL/GenBank/DDBJ whole genome shotgun (WGS) entry which is preliminary data.</text>
</comment>
<dbReference type="Pfam" id="PF00202">
    <property type="entry name" value="Aminotran_3"/>
    <property type="match status" value="1"/>
</dbReference>
<dbReference type="OrthoDB" id="730777at2"/>
<dbReference type="InterPro" id="IPR015422">
    <property type="entry name" value="PyrdxlP-dep_Trfase_small"/>
</dbReference>
<organism evidence="7 8">
    <name type="scientific">Flavobacterium laiguense</name>
    <dbReference type="NCBI Taxonomy" id="2169409"/>
    <lineage>
        <taxon>Bacteria</taxon>
        <taxon>Pseudomonadati</taxon>
        <taxon>Bacteroidota</taxon>
        <taxon>Flavobacteriia</taxon>
        <taxon>Flavobacteriales</taxon>
        <taxon>Flavobacteriaceae</taxon>
        <taxon>Flavobacterium</taxon>
    </lineage>
</organism>
<dbReference type="GO" id="GO:0030170">
    <property type="term" value="F:pyridoxal phosphate binding"/>
    <property type="evidence" value="ECO:0007669"/>
    <property type="project" value="InterPro"/>
</dbReference>
<name>A0A2U1K034_9FLAO</name>
<dbReference type="Proteomes" id="UP000245618">
    <property type="component" value="Unassembled WGS sequence"/>
</dbReference>